<feature type="domain" description="SH3" evidence="4">
    <location>
        <begin position="1191"/>
        <end position="1250"/>
    </location>
</feature>
<gene>
    <name evidence="5" type="ORF">M0812_06985</name>
</gene>
<feature type="compositionally biased region" description="Basic and acidic residues" evidence="3">
    <location>
        <begin position="376"/>
        <end position="405"/>
    </location>
</feature>
<feature type="region of interest" description="Disordered" evidence="3">
    <location>
        <begin position="760"/>
        <end position="795"/>
    </location>
</feature>
<feature type="compositionally biased region" description="Low complexity" evidence="3">
    <location>
        <begin position="315"/>
        <end position="335"/>
    </location>
</feature>
<feature type="compositionally biased region" description="Polar residues" evidence="3">
    <location>
        <begin position="90"/>
        <end position="122"/>
    </location>
</feature>
<feature type="region of interest" description="Disordered" evidence="3">
    <location>
        <begin position="154"/>
        <end position="216"/>
    </location>
</feature>
<evidence type="ECO:0000313" key="5">
    <source>
        <dbReference type="EMBL" id="KAJ3450795.1"/>
    </source>
</evidence>
<dbReference type="InterPro" id="IPR001452">
    <property type="entry name" value="SH3_domain"/>
</dbReference>
<feature type="domain" description="SH3" evidence="4">
    <location>
        <begin position="579"/>
        <end position="638"/>
    </location>
</feature>
<feature type="region of interest" description="Disordered" evidence="3">
    <location>
        <begin position="636"/>
        <end position="673"/>
    </location>
</feature>
<dbReference type="Gene3D" id="2.30.30.40">
    <property type="entry name" value="SH3 Domains"/>
    <property type="match status" value="6"/>
</dbReference>
<dbReference type="Pfam" id="PF00018">
    <property type="entry name" value="SH3_1"/>
    <property type="match status" value="6"/>
</dbReference>
<feature type="region of interest" description="Disordered" evidence="3">
    <location>
        <begin position="471"/>
        <end position="560"/>
    </location>
</feature>
<feature type="domain" description="SH3" evidence="4">
    <location>
        <begin position="945"/>
        <end position="1004"/>
    </location>
</feature>
<feature type="compositionally biased region" description="Polar residues" evidence="3">
    <location>
        <begin position="260"/>
        <end position="276"/>
    </location>
</feature>
<feature type="compositionally biased region" description="Low complexity" evidence="3">
    <location>
        <begin position="900"/>
        <end position="917"/>
    </location>
</feature>
<feature type="compositionally biased region" description="Low complexity" evidence="3">
    <location>
        <begin position="1030"/>
        <end position="1041"/>
    </location>
</feature>
<dbReference type="PROSITE" id="PS50002">
    <property type="entry name" value="SH3"/>
    <property type="match status" value="6"/>
</dbReference>
<evidence type="ECO:0000256" key="2">
    <source>
        <dbReference type="PROSITE-ProRule" id="PRU00192"/>
    </source>
</evidence>
<feature type="domain" description="SH3" evidence="4">
    <location>
        <begin position="1070"/>
        <end position="1129"/>
    </location>
</feature>
<dbReference type="InterPro" id="IPR036028">
    <property type="entry name" value="SH3-like_dom_sf"/>
</dbReference>
<sequence length="1415" mass="163457">MTDIKNRIRKFENPPTNKTNSYVKTPNKQTRKYQSLSPQPYSRSNYTTNKSKTAQTTKTTNKNYPYNRYNSNYQFQRSTTSTKRTQTTKNVTPSKSPKYSSAYGNKKISPNTRYINTKNTKQNTYKSKLVEPKNPSLSLQKRSIINRTRNTQNFSRNNLLPTTHLSSGSSWKKKGKKWENAKKAPIPIKTTGRNIDTSPNISSTNKSSNIRNKKSYQPIGKTYSLVKKYNSNLNRNNSSNTSPIINSKTKNKTSTKTFLKPQTYTKALNKSANTSPNRNLNYKQKQKQNQYRSGKKTLDNTKKKNGVLSRWPPANNQIQNENENENGNGNGNTNENKNETRNEIQNENENTTKNRNVNKNENNSKSNRKKNNNRTNKNDQVDNKQLENSEQRRSLSLGDIKKKDISIGNKKKKPTKKNNLPKNYYLLDSIRLVQKKIHINDNYFENLKIDNSSNGNDAVIDLLQDSLKENRRRRKTTNKVRSRIKFGITSRIKSKKKMNNTDNKNKDENEITDQTTNTKSKINTKTKVNTQTSTSKSTSTSTNTNTQSNSKPKKQRVSVKVDELDLQTQEEDDFLYDHQDDPKGIAICDYTATKESELSFKKGETIFIIGQAESGWWQGETRTGIGIFRSNLIKKENEKENENNNENQTKVENKNVKENNPNQNSNKKPKRQRITVKFDELDLQTQDEDDFLYDHQDDPKGIAICDYTSKKESELSFKKGETIFIIGQAESGWWQGETRTGIGIFRANLIKMVDENEKENENKIKNKNEKKNNISTQNLNPNTNLSTNPNKKTKRKRISVKFDDFELLPQDEDDFLYDHQDDPKGIAICDYTSKKESELSFKKGETIFIIGQAESGWWQGETRTGIGIFRSDLIKMEGENAKEKEYEDENEKKNEKSNQNEKVNNLNQNQNPKTNPNQKRKRITVKFDDFELLPQDEDDFLYDHQDDPKGIAICDYTSKKESELSFKKGETIFIIGQAESGWWQGETRTGIGIFRADLIKMEGDNAKEKENENNNENQTKVENQNEKKNNISTQNSNSNTNKTKRQRITVKFDDFELLPQDEDDFLYDHQDDPKGIAICDYTSKKESELSFKKGETIFIIGQAESGWWQGETRTGIGIFRANLIKMVDENENEKENENNNENQNEKKNQNEKENNPNQNSNKKPKRQRESIKFDEIDFQPEDEDDFLYDHQDDPKGIAICDYTSKKESELSFKKGETIFIIGQTESGWWQGETRTGIGIFRADLIKMVDENENVGQFNDISAINFNVKTATTTTTTTTNEFNDNQNKMDVSQKTQFQYGSNIKVQELKSVQENKEIGKTKKKVRVSVEVDEIDLNRPDEHEGDQKARLKQDYTDPINIDFKFAKNEIIYVFGEMGDKKVQIEKKNGENGTIPISIIEFIDDDENVITNPFESKFL</sequence>
<proteinExistence type="predicted"/>
<evidence type="ECO:0000313" key="6">
    <source>
        <dbReference type="Proteomes" id="UP001146793"/>
    </source>
</evidence>
<feature type="domain" description="SH3" evidence="4">
    <location>
        <begin position="696"/>
        <end position="755"/>
    </location>
</feature>
<keyword evidence="1 2" id="KW-0728">SH3 domain</keyword>
<dbReference type="SMART" id="SM00326">
    <property type="entry name" value="SH3"/>
    <property type="match status" value="7"/>
</dbReference>
<reference evidence="5" key="1">
    <citation type="submission" date="2022-08" db="EMBL/GenBank/DDBJ databases">
        <title>Novel sulphate-reducing endosymbionts in the free-living metamonad Anaeramoeba.</title>
        <authorList>
            <person name="Jerlstrom-Hultqvist J."/>
            <person name="Cepicka I."/>
            <person name="Gallot-Lavallee L."/>
            <person name="Salas-Leiva D."/>
            <person name="Curtis B.A."/>
            <person name="Zahonova K."/>
            <person name="Pipaliya S."/>
            <person name="Dacks J."/>
            <person name="Roger A.J."/>
        </authorList>
    </citation>
    <scope>NUCLEOTIDE SEQUENCE</scope>
    <source>
        <strain evidence="5">Busselton2</strain>
    </source>
</reference>
<feature type="compositionally biased region" description="Low complexity" evidence="3">
    <location>
        <begin position="347"/>
        <end position="365"/>
    </location>
</feature>
<feature type="compositionally biased region" description="Low complexity" evidence="3">
    <location>
        <begin position="773"/>
        <end position="790"/>
    </location>
</feature>
<dbReference type="PANTHER" id="PTHR14167">
    <property type="entry name" value="SH3 DOMAIN-CONTAINING"/>
    <property type="match status" value="1"/>
</dbReference>
<feature type="compositionally biased region" description="Basic and acidic residues" evidence="3">
    <location>
        <begin position="760"/>
        <end position="772"/>
    </location>
</feature>
<feature type="compositionally biased region" description="Basic and acidic residues" evidence="3">
    <location>
        <begin position="1133"/>
        <end position="1154"/>
    </location>
</feature>
<dbReference type="InterPro" id="IPR050384">
    <property type="entry name" value="Endophilin_SH3RF"/>
</dbReference>
<protein>
    <submittedName>
        <fullName evidence="5">Dynamin-binding protein</fullName>
    </submittedName>
</protein>
<evidence type="ECO:0000256" key="3">
    <source>
        <dbReference type="SAM" id="MobiDB-lite"/>
    </source>
</evidence>
<feature type="compositionally biased region" description="Polar residues" evidence="3">
    <location>
        <begin position="154"/>
        <end position="165"/>
    </location>
</feature>
<evidence type="ECO:0000259" key="4">
    <source>
        <dbReference type="PROSITE" id="PS50002"/>
    </source>
</evidence>
<feature type="compositionally biased region" description="Low complexity" evidence="3">
    <location>
        <begin position="47"/>
        <end position="89"/>
    </location>
</feature>
<feature type="domain" description="SH3" evidence="4">
    <location>
        <begin position="820"/>
        <end position="879"/>
    </location>
</feature>
<feature type="compositionally biased region" description="Polar residues" evidence="3">
    <location>
        <begin position="14"/>
        <end position="46"/>
    </location>
</feature>
<organism evidence="5 6">
    <name type="scientific">Anaeramoeba flamelloides</name>
    <dbReference type="NCBI Taxonomy" id="1746091"/>
    <lineage>
        <taxon>Eukaryota</taxon>
        <taxon>Metamonada</taxon>
        <taxon>Anaeramoebidae</taxon>
        <taxon>Anaeramoeba</taxon>
    </lineage>
</organism>
<dbReference type="EMBL" id="JANTQA010000012">
    <property type="protein sequence ID" value="KAJ3450795.1"/>
    <property type="molecule type" value="Genomic_DNA"/>
</dbReference>
<feature type="compositionally biased region" description="Low complexity" evidence="3">
    <location>
        <begin position="515"/>
        <end position="550"/>
    </location>
</feature>
<dbReference type="CDD" id="cd00174">
    <property type="entry name" value="SH3"/>
    <property type="match status" value="6"/>
</dbReference>
<feature type="compositionally biased region" description="Basic residues" evidence="3">
    <location>
        <begin position="471"/>
        <end position="484"/>
    </location>
</feature>
<feature type="compositionally biased region" description="Basic and acidic residues" evidence="3">
    <location>
        <begin position="1"/>
        <end position="12"/>
    </location>
</feature>
<feature type="region of interest" description="Disordered" evidence="3">
    <location>
        <begin position="1"/>
        <end position="122"/>
    </location>
</feature>
<feature type="region of interest" description="Disordered" evidence="3">
    <location>
        <begin position="1006"/>
        <end position="1045"/>
    </location>
</feature>
<evidence type="ECO:0000256" key="1">
    <source>
        <dbReference type="ARBA" id="ARBA00022443"/>
    </source>
</evidence>
<dbReference type="SUPFAM" id="SSF50044">
    <property type="entry name" value="SH3-domain"/>
    <property type="match status" value="7"/>
</dbReference>
<feature type="compositionally biased region" description="Low complexity" evidence="3">
    <location>
        <begin position="277"/>
        <end position="292"/>
    </location>
</feature>
<dbReference type="PANTHER" id="PTHR14167:SF48">
    <property type="entry name" value="SH3 DOMAIN-CONTAINING PROTEIN 19"/>
    <property type="match status" value="1"/>
</dbReference>
<feature type="region of interest" description="Disordered" evidence="3">
    <location>
        <begin position="231"/>
        <end position="420"/>
    </location>
</feature>
<comment type="caution">
    <text evidence="5">The sequence shown here is derived from an EMBL/GenBank/DDBJ whole genome shotgun (WGS) entry which is preliminary data.</text>
</comment>
<name>A0AAV8AD53_9EUKA</name>
<feature type="region of interest" description="Disordered" evidence="3">
    <location>
        <begin position="881"/>
        <end position="921"/>
    </location>
</feature>
<accession>A0AAV8AD53</accession>
<feature type="compositionally biased region" description="Basic and acidic residues" evidence="3">
    <location>
        <begin position="881"/>
        <end position="899"/>
    </location>
</feature>
<dbReference type="Proteomes" id="UP001146793">
    <property type="component" value="Unassembled WGS sequence"/>
</dbReference>
<feature type="region of interest" description="Disordered" evidence="3">
    <location>
        <begin position="1131"/>
        <end position="1170"/>
    </location>
</feature>
<feature type="compositionally biased region" description="Low complexity" evidence="3">
    <location>
        <begin position="231"/>
        <end position="257"/>
    </location>
</feature>
<feature type="compositionally biased region" description="Polar residues" evidence="3">
    <location>
        <begin position="191"/>
        <end position="210"/>
    </location>
</feature>